<sequence>METKKSVTVVLSIVRNDGAPVHYSVNIVKVLASCHFIFLGFTKSFVKSKAPMLLASLYASPSSRGCREYATECISHILSYPCAKSFKCISTSAAFELCKGVGVGTLSGGFRLMMLLPFHYVHRIFHVHCVALSLHSTNFIVAPAIRFTTVFLATCSHRAHYIICVHRATLSFHSTDCLTEIMKHLPSQIKTLKWTIENISIIREI</sequence>
<accession>A0ABD1MW03</accession>
<proteinExistence type="predicted"/>
<name>A0ABD1MW03_9FABA</name>
<dbReference type="AlphaFoldDB" id="A0ABD1MW03"/>
<gene>
    <name evidence="1" type="ORF">Fmac_007909</name>
</gene>
<protein>
    <submittedName>
        <fullName evidence="1">Uncharacterized protein</fullName>
    </submittedName>
</protein>
<evidence type="ECO:0000313" key="2">
    <source>
        <dbReference type="Proteomes" id="UP001603857"/>
    </source>
</evidence>
<dbReference type="EMBL" id="JBGMDY010000003">
    <property type="protein sequence ID" value="KAL2339969.1"/>
    <property type="molecule type" value="Genomic_DNA"/>
</dbReference>
<evidence type="ECO:0000313" key="1">
    <source>
        <dbReference type="EMBL" id="KAL2339969.1"/>
    </source>
</evidence>
<dbReference type="Proteomes" id="UP001603857">
    <property type="component" value="Unassembled WGS sequence"/>
</dbReference>
<keyword evidence="2" id="KW-1185">Reference proteome</keyword>
<comment type="caution">
    <text evidence="1">The sequence shown here is derived from an EMBL/GenBank/DDBJ whole genome shotgun (WGS) entry which is preliminary data.</text>
</comment>
<reference evidence="1 2" key="1">
    <citation type="submission" date="2024-08" db="EMBL/GenBank/DDBJ databases">
        <title>Insights into the chromosomal genome structure of Flemingia macrophylla.</title>
        <authorList>
            <person name="Ding Y."/>
            <person name="Zhao Y."/>
            <person name="Bi W."/>
            <person name="Wu M."/>
            <person name="Zhao G."/>
            <person name="Gong Y."/>
            <person name="Li W."/>
            <person name="Zhang P."/>
        </authorList>
    </citation>
    <scope>NUCLEOTIDE SEQUENCE [LARGE SCALE GENOMIC DNA]</scope>
    <source>
        <strain evidence="1">DYQJB</strain>
        <tissue evidence="1">Leaf</tissue>
    </source>
</reference>
<organism evidence="1 2">
    <name type="scientific">Flemingia macrophylla</name>
    <dbReference type="NCBI Taxonomy" id="520843"/>
    <lineage>
        <taxon>Eukaryota</taxon>
        <taxon>Viridiplantae</taxon>
        <taxon>Streptophyta</taxon>
        <taxon>Embryophyta</taxon>
        <taxon>Tracheophyta</taxon>
        <taxon>Spermatophyta</taxon>
        <taxon>Magnoliopsida</taxon>
        <taxon>eudicotyledons</taxon>
        <taxon>Gunneridae</taxon>
        <taxon>Pentapetalae</taxon>
        <taxon>rosids</taxon>
        <taxon>fabids</taxon>
        <taxon>Fabales</taxon>
        <taxon>Fabaceae</taxon>
        <taxon>Papilionoideae</taxon>
        <taxon>50 kb inversion clade</taxon>
        <taxon>NPAAA clade</taxon>
        <taxon>indigoferoid/millettioid clade</taxon>
        <taxon>Phaseoleae</taxon>
        <taxon>Flemingia</taxon>
    </lineage>
</organism>